<dbReference type="UniPathway" id="UPA00276">
    <property type="reaction ID" value="UER00406"/>
</dbReference>
<evidence type="ECO:0000256" key="8">
    <source>
        <dbReference type="ARBA" id="ARBA00022741"/>
    </source>
</evidence>
<dbReference type="SUPFAM" id="SSF52374">
    <property type="entry name" value="Nucleotidylyl transferase"/>
    <property type="match status" value="1"/>
</dbReference>
<dbReference type="GO" id="GO:0009398">
    <property type="term" value="P:FMN biosynthetic process"/>
    <property type="evidence" value="ECO:0007669"/>
    <property type="project" value="UniProtKB-UniRule"/>
</dbReference>
<evidence type="ECO:0000313" key="18">
    <source>
        <dbReference type="Proteomes" id="UP000249203"/>
    </source>
</evidence>
<dbReference type="SMART" id="SM00904">
    <property type="entry name" value="Flavokinase"/>
    <property type="match status" value="1"/>
</dbReference>
<dbReference type="GO" id="GO:0008531">
    <property type="term" value="F:riboflavin kinase activity"/>
    <property type="evidence" value="ECO:0007669"/>
    <property type="project" value="UniProtKB-UniRule"/>
</dbReference>
<feature type="domain" description="Riboflavin kinase" evidence="16">
    <location>
        <begin position="196"/>
        <end position="319"/>
    </location>
</feature>
<dbReference type="InterPro" id="IPR014729">
    <property type="entry name" value="Rossmann-like_a/b/a_fold"/>
</dbReference>
<dbReference type="PANTHER" id="PTHR22749:SF6">
    <property type="entry name" value="RIBOFLAVIN KINASE"/>
    <property type="match status" value="1"/>
</dbReference>
<evidence type="ECO:0000256" key="3">
    <source>
        <dbReference type="ARBA" id="ARBA00005201"/>
    </source>
</evidence>
<dbReference type="NCBIfam" id="TIGR00083">
    <property type="entry name" value="ribF"/>
    <property type="match status" value="1"/>
</dbReference>
<comment type="function">
    <text evidence="1">Catalyzes the phosphorylation of riboflavin to FMN followed by the adenylation of FMN to FAD.</text>
</comment>
<evidence type="ECO:0000313" key="17">
    <source>
        <dbReference type="EMBL" id="RAK00750.1"/>
    </source>
</evidence>
<dbReference type="PANTHER" id="PTHR22749">
    <property type="entry name" value="RIBOFLAVIN KINASE/FMN ADENYLYLTRANSFERASE"/>
    <property type="match status" value="1"/>
</dbReference>
<evidence type="ECO:0000256" key="11">
    <source>
        <dbReference type="ARBA" id="ARBA00022840"/>
    </source>
</evidence>
<dbReference type="InterPro" id="IPR002606">
    <property type="entry name" value="Riboflavin_kinase_bac"/>
</dbReference>
<evidence type="ECO:0000256" key="5">
    <source>
        <dbReference type="ARBA" id="ARBA00022643"/>
    </source>
</evidence>
<dbReference type="NCBIfam" id="NF004162">
    <property type="entry name" value="PRK05627.1-5"/>
    <property type="match status" value="1"/>
</dbReference>
<proteinExistence type="inferred from homology"/>
<dbReference type="UniPathway" id="UPA00277">
    <property type="reaction ID" value="UER00407"/>
</dbReference>
<dbReference type="GO" id="GO:0005524">
    <property type="term" value="F:ATP binding"/>
    <property type="evidence" value="ECO:0007669"/>
    <property type="project" value="UniProtKB-UniRule"/>
</dbReference>
<dbReference type="Pfam" id="PF01687">
    <property type="entry name" value="Flavokinase"/>
    <property type="match status" value="1"/>
</dbReference>
<dbReference type="Proteomes" id="UP000249203">
    <property type="component" value="Unassembled WGS sequence"/>
</dbReference>
<comment type="catalytic activity">
    <reaction evidence="14 15">
        <text>FMN + ATP + H(+) = FAD + diphosphate</text>
        <dbReference type="Rhea" id="RHEA:17237"/>
        <dbReference type="ChEBI" id="CHEBI:15378"/>
        <dbReference type="ChEBI" id="CHEBI:30616"/>
        <dbReference type="ChEBI" id="CHEBI:33019"/>
        <dbReference type="ChEBI" id="CHEBI:57692"/>
        <dbReference type="ChEBI" id="CHEBI:58210"/>
        <dbReference type="EC" id="2.7.7.2"/>
    </reaction>
</comment>
<dbReference type="InterPro" id="IPR023465">
    <property type="entry name" value="Riboflavin_kinase_dom_sf"/>
</dbReference>
<dbReference type="Gene3D" id="3.40.50.620">
    <property type="entry name" value="HUPs"/>
    <property type="match status" value="1"/>
</dbReference>
<evidence type="ECO:0000256" key="9">
    <source>
        <dbReference type="ARBA" id="ARBA00022777"/>
    </source>
</evidence>
<dbReference type="EC" id="2.7.1.26" evidence="15"/>
<dbReference type="Pfam" id="PF06574">
    <property type="entry name" value="FAD_syn"/>
    <property type="match status" value="1"/>
</dbReference>
<evidence type="ECO:0000256" key="7">
    <source>
        <dbReference type="ARBA" id="ARBA00022695"/>
    </source>
</evidence>
<evidence type="ECO:0000256" key="15">
    <source>
        <dbReference type="PIRNR" id="PIRNR004491"/>
    </source>
</evidence>
<comment type="pathway">
    <text evidence="3 15">Cofactor biosynthesis; FMN biosynthesis; FMN from riboflavin (ATP route): step 1/1.</text>
</comment>
<organism evidence="17 18">
    <name type="scientific">Aliidiomarina maris</name>
    <dbReference type="NCBI Taxonomy" id="531312"/>
    <lineage>
        <taxon>Bacteria</taxon>
        <taxon>Pseudomonadati</taxon>
        <taxon>Pseudomonadota</taxon>
        <taxon>Gammaproteobacteria</taxon>
        <taxon>Alteromonadales</taxon>
        <taxon>Idiomarinaceae</taxon>
        <taxon>Aliidiomarina</taxon>
    </lineage>
</organism>
<dbReference type="CDD" id="cd02064">
    <property type="entry name" value="FAD_synthetase_N"/>
    <property type="match status" value="1"/>
</dbReference>
<evidence type="ECO:0000256" key="1">
    <source>
        <dbReference type="ARBA" id="ARBA00002121"/>
    </source>
</evidence>
<dbReference type="PIRSF" id="PIRSF004491">
    <property type="entry name" value="FAD_Synth"/>
    <property type="match status" value="1"/>
</dbReference>
<protein>
    <recommendedName>
        <fullName evidence="15">Riboflavin biosynthesis protein</fullName>
    </recommendedName>
    <domain>
        <recommendedName>
            <fullName evidence="15">Riboflavin kinase</fullName>
            <ecNumber evidence="15">2.7.1.26</ecNumber>
        </recommendedName>
        <alternativeName>
            <fullName evidence="15">Flavokinase</fullName>
        </alternativeName>
    </domain>
    <domain>
        <recommendedName>
            <fullName evidence="15">FMN adenylyltransferase</fullName>
            <ecNumber evidence="15">2.7.7.2</ecNumber>
        </recommendedName>
        <alternativeName>
            <fullName evidence="15">FAD pyrophosphorylase</fullName>
        </alternativeName>
        <alternativeName>
            <fullName evidence="15">FAD synthase</fullName>
        </alternativeName>
    </domain>
</protein>
<keyword evidence="4 15" id="KW-0285">Flavoprotein</keyword>
<dbReference type="NCBIfam" id="NF004163">
    <property type="entry name" value="PRK05627.1-6"/>
    <property type="match status" value="1"/>
</dbReference>
<comment type="similarity">
    <text evidence="15">Belongs to the ribF family.</text>
</comment>
<name>A0A327X3P2_9GAMM</name>
<dbReference type="InterPro" id="IPR015864">
    <property type="entry name" value="FAD_synthase"/>
</dbReference>
<dbReference type="NCBIfam" id="NF004160">
    <property type="entry name" value="PRK05627.1-3"/>
    <property type="match status" value="1"/>
</dbReference>
<keyword evidence="5 15" id="KW-0288">FMN</keyword>
<dbReference type="GO" id="GO:0003919">
    <property type="term" value="F:FMN adenylyltransferase activity"/>
    <property type="evidence" value="ECO:0007669"/>
    <property type="project" value="UniProtKB-UniRule"/>
</dbReference>
<dbReference type="GO" id="GO:0009231">
    <property type="term" value="P:riboflavin biosynthetic process"/>
    <property type="evidence" value="ECO:0007669"/>
    <property type="project" value="InterPro"/>
</dbReference>
<dbReference type="FunFam" id="3.40.50.620:FF:000021">
    <property type="entry name" value="Riboflavin biosynthesis protein"/>
    <property type="match status" value="1"/>
</dbReference>
<keyword evidence="10 15" id="KW-0274">FAD</keyword>
<evidence type="ECO:0000256" key="4">
    <source>
        <dbReference type="ARBA" id="ARBA00022630"/>
    </source>
</evidence>
<evidence type="ECO:0000256" key="13">
    <source>
        <dbReference type="ARBA" id="ARBA00047880"/>
    </source>
</evidence>
<reference evidence="17 18" key="1">
    <citation type="submission" date="2018-06" db="EMBL/GenBank/DDBJ databases">
        <title>Genomic Encyclopedia of Type Strains, Phase III (KMG-III): the genomes of soil and plant-associated and newly described type strains.</title>
        <authorList>
            <person name="Whitman W."/>
        </authorList>
    </citation>
    <scope>NUCLEOTIDE SEQUENCE [LARGE SCALE GENOMIC DNA]</scope>
    <source>
        <strain evidence="17 18">CGMCC 1.15366</strain>
    </source>
</reference>
<dbReference type="Gene3D" id="2.40.30.30">
    <property type="entry name" value="Riboflavin kinase-like"/>
    <property type="match status" value="1"/>
</dbReference>
<gene>
    <name evidence="17" type="ORF">B0I24_102175</name>
</gene>
<sequence length="321" mass="35804">MKPSSALRYTRALMELIRGLHNIAPAHRHCVLTIGNFDGVHLGHQAVLQRVRARAQELQLPAVVMTFEPQPLEFFRPELAPARLTTWREKHALLAEQNIQRMLCTPFNAKFASQLPEDFVRDVLVAKLGVKLLVVGDDFRFGKDRAGDFEFLQQAGARYGFAVVDTQSYRQEAQRVSSTLIRDALAEGQFGLAKDMLGREFTLSGRVAHGAKKGRTIGFPTANVALKRLRSPLQGVFGVQAEVAGKRYQGVANIGRRPTVNGLGVQLETHLFNFSGDLYGQQMQVTPLHKIRDEIKFDSLEALQQQIKADVMQAQAYASQN</sequence>
<dbReference type="EC" id="2.7.7.2" evidence="15"/>
<keyword evidence="11 15" id="KW-0067">ATP-binding</keyword>
<comment type="caution">
    <text evidence="17">The sequence shown here is derived from an EMBL/GenBank/DDBJ whole genome shotgun (WGS) entry which is preliminary data.</text>
</comment>
<dbReference type="EMBL" id="QLMD01000002">
    <property type="protein sequence ID" value="RAK00750.1"/>
    <property type="molecule type" value="Genomic_DNA"/>
</dbReference>
<keyword evidence="6 15" id="KW-0808">Transferase</keyword>
<accession>A0A327X3P2</accession>
<evidence type="ECO:0000256" key="6">
    <source>
        <dbReference type="ARBA" id="ARBA00022679"/>
    </source>
</evidence>
<keyword evidence="9 15" id="KW-0418">Kinase</keyword>
<dbReference type="SUPFAM" id="SSF82114">
    <property type="entry name" value="Riboflavin kinase-like"/>
    <property type="match status" value="1"/>
</dbReference>
<dbReference type="NCBIfam" id="NF004159">
    <property type="entry name" value="PRK05627.1-2"/>
    <property type="match status" value="1"/>
</dbReference>
<dbReference type="AlphaFoldDB" id="A0A327X3P2"/>
<keyword evidence="12" id="KW-0511">Multifunctional enzyme</keyword>
<evidence type="ECO:0000256" key="12">
    <source>
        <dbReference type="ARBA" id="ARBA00023268"/>
    </source>
</evidence>
<comment type="pathway">
    <text evidence="2 15">Cofactor biosynthesis; FAD biosynthesis; FAD from FMN: step 1/1.</text>
</comment>
<evidence type="ECO:0000256" key="14">
    <source>
        <dbReference type="ARBA" id="ARBA00049494"/>
    </source>
</evidence>
<comment type="catalytic activity">
    <reaction evidence="13 15">
        <text>riboflavin + ATP = FMN + ADP + H(+)</text>
        <dbReference type="Rhea" id="RHEA:14357"/>
        <dbReference type="ChEBI" id="CHEBI:15378"/>
        <dbReference type="ChEBI" id="CHEBI:30616"/>
        <dbReference type="ChEBI" id="CHEBI:57986"/>
        <dbReference type="ChEBI" id="CHEBI:58210"/>
        <dbReference type="ChEBI" id="CHEBI:456216"/>
        <dbReference type="EC" id="2.7.1.26"/>
    </reaction>
</comment>
<dbReference type="InterPro" id="IPR023468">
    <property type="entry name" value="Riboflavin_kinase"/>
</dbReference>
<keyword evidence="7 15" id="KW-0548">Nucleotidyltransferase</keyword>
<evidence type="ECO:0000256" key="10">
    <source>
        <dbReference type="ARBA" id="ARBA00022827"/>
    </source>
</evidence>
<keyword evidence="8 15" id="KW-0547">Nucleotide-binding</keyword>
<evidence type="ECO:0000256" key="2">
    <source>
        <dbReference type="ARBA" id="ARBA00004726"/>
    </source>
</evidence>
<dbReference type="GO" id="GO:0006747">
    <property type="term" value="P:FAD biosynthetic process"/>
    <property type="evidence" value="ECO:0007669"/>
    <property type="project" value="UniProtKB-UniRule"/>
</dbReference>
<dbReference type="InterPro" id="IPR015865">
    <property type="entry name" value="Riboflavin_kinase_bac/euk"/>
</dbReference>
<evidence type="ECO:0000259" key="16">
    <source>
        <dbReference type="SMART" id="SM00904"/>
    </source>
</evidence>